<dbReference type="GeneID" id="8383360"/>
<dbReference type="AlphaFoldDB" id="C7NM57"/>
<dbReference type="InterPro" id="IPR058477">
    <property type="entry name" value="DUF8163"/>
</dbReference>
<evidence type="ECO:0000313" key="3">
    <source>
        <dbReference type="EMBL" id="ACV11265.1"/>
    </source>
</evidence>
<keyword evidence="1" id="KW-0812">Transmembrane</keyword>
<feature type="transmembrane region" description="Helical" evidence="1">
    <location>
        <begin position="21"/>
        <end position="49"/>
    </location>
</feature>
<protein>
    <recommendedName>
        <fullName evidence="2">DUF8163 domain-containing protein</fullName>
    </recommendedName>
</protein>
<sequence>MSHSDTVRAAISRPTRRLAAFGWLATGLVLASNNPMIAVATLGVGLLLWTRETRIGAVALTQVGAGIVAPNAPLAVIAILEIGPTLLVLALLAEDGLSVRTIRSGLAVLLVLSGTALATFVWGESLAAATGVVVLVVALGSYAIHRYELVALGLADGEMA</sequence>
<dbReference type="Proteomes" id="UP000002071">
    <property type="component" value="Chromosome"/>
</dbReference>
<dbReference type="STRING" id="519442.Huta_1086"/>
<feature type="transmembrane region" description="Helical" evidence="1">
    <location>
        <begin position="105"/>
        <end position="122"/>
    </location>
</feature>
<feature type="domain" description="DUF8163" evidence="2">
    <location>
        <begin position="18"/>
        <end position="157"/>
    </location>
</feature>
<keyword evidence="1" id="KW-0472">Membrane</keyword>
<dbReference type="HOGENOM" id="CLU_1648276_0_0_2"/>
<accession>C7NM57</accession>
<name>C7NM57_HALUD</name>
<keyword evidence="1" id="KW-1133">Transmembrane helix</keyword>
<gene>
    <name evidence="3" type="ordered locus">Huta_1086</name>
</gene>
<keyword evidence="4" id="KW-1185">Reference proteome</keyword>
<organism evidence="3 4">
    <name type="scientific">Halorhabdus utahensis (strain DSM 12940 / JCM 11049 / AX-2)</name>
    <dbReference type="NCBI Taxonomy" id="519442"/>
    <lineage>
        <taxon>Archaea</taxon>
        <taxon>Methanobacteriati</taxon>
        <taxon>Methanobacteriota</taxon>
        <taxon>Stenosarchaea group</taxon>
        <taxon>Halobacteria</taxon>
        <taxon>Halobacteriales</taxon>
        <taxon>Haloarculaceae</taxon>
        <taxon>Halorhabdus</taxon>
    </lineage>
</organism>
<feature type="transmembrane region" description="Helical" evidence="1">
    <location>
        <begin position="128"/>
        <end position="144"/>
    </location>
</feature>
<proteinExistence type="predicted"/>
<evidence type="ECO:0000256" key="1">
    <source>
        <dbReference type="SAM" id="Phobius"/>
    </source>
</evidence>
<evidence type="ECO:0000259" key="2">
    <source>
        <dbReference type="Pfam" id="PF26496"/>
    </source>
</evidence>
<dbReference type="Pfam" id="PF26496">
    <property type="entry name" value="DUF8163"/>
    <property type="match status" value="1"/>
</dbReference>
<feature type="transmembrane region" description="Helical" evidence="1">
    <location>
        <begin position="69"/>
        <end position="93"/>
    </location>
</feature>
<evidence type="ECO:0000313" key="4">
    <source>
        <dbReference type="Proteomes" id="UP000002071"/>
    </source>
</evidence>
<dbReference type="RefSeq" id="WP_015788841.1">
    <property type="nucleotide sequence ID" value="NC_013158.1"/>
</dbReference>
<dbReference type="KEGG" id="hut:Huta_1086"/>
<dbReference type="EMBL" id="CP001687">
    <property type="protein sequence ID" value="ACV11265.1"/>
    <property type="molecule type" value="Genomic_DNA"/>
</dbReference>
<reference evidence="3 4" key="1">
    <citation type="journal article" date="2009" name="Stand. Genomic Sci.">
        <title>Complete genome sequence of Halorhabdus utahensis type strain (AX-2).</title>
        <authorList>
            <person name="Anderson I."/>
            <person name="Tindall B.J."/>
            <person name="Pomrenke H."/>
            <person name="Goker M."/>
            <person name="Lapidus A."/>
            <person name="Nolan M."/>
            <person name="Copeland A."/>
            <person name="Glavina Del Rio T."/>
            <person name="Chen F."/>
            <person name="Tice H."/>
            <person name="Cheng J.F."/>
            <person name="Lucas S."/>
            <person name="Chertkov O."/>
            <person name="Bruce D."/>
            <person name="Brettin T."/>
            <person name="Detter J.C."/>
            <person name="Han C."/>
            <person name="Goodwin L."/>
            <person name="Land M."/>
            <person name="Hauser L."/>
            <person name="Chang Y.J."/>
            <person name="Jeffries C.D."/>
            <person name="Pitluck S."/>
            <person name="Pati A."/>
            <person name="Mavromatis K."/>
            <person name="Ivanova N."/>
            <person name="Ovchinnikova G."/>
            <person name="Chen A."/>
            <person name="Palaniappan K."/>
            <person name="Chain P."/>
            <person name="Rohde M."/>
            <person name="Bristow J."/>
            <person name="Eisen J.A."/>
            <person name="Markowitz V."/>
            <person name="Hugenholtz P."/>
            <person name="Kyrpides N.C."/>
            <person name="Klenk H.P."/>
        </authorList>
    </citation>
    <scope>NUCLEOTIDE SEQUENCE [LARGE SCALE GENOMIC DNA]</scope>
    <source>
        <strain evidence="4">DSM 12940 / JCM 11049 / AX-2</strain>
    </source>
</reference>
<dbReference type="eggNOG" id="arCOG11232">
    <property type="taxonomic scope" value="Archaea"/>
</dbReference>